<name>A0A820E7U3_9BILA</name>
<dbReference type="EMBL" id="CAJOBD010020709">
    <property type="protein sequence ID" value="CAF4242287.1"/>
    <property type="molecule type" value="Genomic_DNA"/>
</dbReference>
<evidence type="ECO:0000313" key="1">
    <source>
        <dbReference type="EMBL" id="CAF4242287.1"/>
    </source>
</evidence>
<organism evidence="1 2">
    <name type="scientific">Rotaria sordida</name>
    <dbReference type="NCBI Taxonomy" id="392033"/>
    <lineage>
        <taxon>Eukaryota</taxon>
        <taxon>Metazoa</taxon>
        <taxon>Spiralia</taxon>
        <taxon>Gnathifera</taxon>
        <taxon>Rotifera</taxon>
        <taxon>Eurotatoria</taxon>
        <taxon>Bdelloidea</taxon>
        <taxon>Philodinida</taxon>
        <taxon>Philodinidae</taxon>
        <taxon>Rotaria</taxon>
    </lineage>
</organism>
<dbReference type="Proteomes" id="UP000663836">
    <property type="component" value="Unassembled WGS sequence"/>
</dbReference>
<evidence type="ECO:0000313" key="2">
    <source>
        <dbReference type="Proteomes" id="UP000663836"/>
    </source>
</evidence>
<proteinExistence type="predicted"/>
<feature type="non-terminal residue" evidence="1">
    <location>
        <position position="8"/>
    </location>
</feature>
<reference evidence="1" key="1">
    <citation type="submission" date="2021-02" db="EMBL/GenBank/DDBJ databases">
        <authorList>
            <person name="Nowell W R."/>
        </authorList>
    </citation>
    <scope>NUCLEOTIDE SEQUENCE</scope>
</reference>
<accession>A0A820E7U3</accession>
<protein>
    <submittedName>
        <fullName evidence="1">Uncharacterized protein</fullName>
    </submittedName>
</protein>
<gene>
    <name evidence="1" type="ORF">JBS370_LOCUS38359</name>
</gene>
<comment type="caution">
    <text evidence="1">The sequence shown here is derived from an EMBL/GenBank/DDBJ whole genome shotgun (WGS) entry which is preliminary data.</text>
</comment>
<sequence>MKAILPVI</sequence>